<dbReference type="GO" id="GO:0006355">
    <property type="term" value="P:regulation of DNA-templated transcription"/>
    <property type="evidence" value="ECO:0007669"/>
    <property type="project" value="InterPro"/>
</dbReference>
<dbReference type="EMBL" id="QUBQ01000001">
    <property type="protein sequence ID" value="REK76008.1"/>
    <property type="molecule type" value="Genomic_DNA"/>
</dbReference>
<keyword evidence="5" id="KW-0597">Phosphoprotein</keyword>
<evidence type="ECO:0000256" key="5">
    <source>
        <dbReference type="PROSITE-ProRule" id="PRU00169"/>
    </source>
</evidence>
<accession>A0A371PIH6</accession>
<dbReference type="InterPro" id="IPR011006">
    <property type="entry name" value="CheY-like_superfamily"/>
</dbReference>
<comment type="caution">
    <text evidence="7">The sequence shown here is derived from an EMBL/GenBank/DDBJ whole genome shotgun (WGS) entry which is preliminary data.</text>
</comment>
<dbReference type="InterPro" id="IPR036388">
    <property type="entry name" value="WH-like_DNA-bd_sf"/>
</dbReference>
<dbReference type="AlphaFoldDB" id="A0A371PIH6"/>
<dbReference type="RefSeq" id="WP_116042649.1">
    <property type="nucleotide sequence ID" value="NZ_QUBQ01000001.1"/>
</dbReference>
<dbReference type="InterPro" id="IPR016032">
    <property type="entry name" value="Sig_transdc_resp-reg_C-effctor"/>
</dbReference>
<feature type="domain" description="Response regulatory" evidence="6">
    <location>
        <begin position="2"/>
        <end position="116"/>
    </location>
</feature>
<name>A0A371PIH6_9BACL</name>
<dbReference type="SUPFAM" id="SSF52172">
    <property type="entry name" value="CheY-like"/>
    <property type="match status" value="1"/>
</dbReference>
<organism evidence="7 8">
    <name type="scientific">Paenibacillus paeoniae</name>
    <dbReference type="NCBI Taxonomy" id="2292705"/>
    <lineage>
        <taxon>Bacteria</taxon>
        <taxon>Bacillati</taxon>
        <taxon>Bacillota</taxon>
        <taxon>Bacilli</taxon>
        <taxon>Bacillales</taxon>
        <taxon>Paenibacillaceae</taxon>
        <taxon>Paenibacillus</taxon>
    </lineage>
</organism>
<dbReference type="PROSITE" id="PS50110">
    <property type="entry name" value="RESPONSE_REGULATORY"/>
    <property type="match status" value="1"/>
</dbReference>
<gene>
    <name evidence="7" type="ORF">DX130_02790</name>
</gene>
<keyword evidence="1" id="KW-0902">Two-component regulatory system</keyword>
<evidence type="ECO:0000256" key="3">
    <source>
        <dbReference type="ARBA" id="ARBA00023125"/>
    </source>
</evidence>
<evidence type="ECO:0000313" key="8">
    <source>
        <dbReference type="Proteomes" id="UP000261905"/>
    </source>
</evidence>
<dbReference type="Gene3D" id="3.40.50.2300">
    <property type="match status" value="1"/>
</dbReference>
<protein>
    <submittedName>
        <fullName evidence="7">Response regulator</fullName>
    </submittedName>
</protein>
<proteinExistence type="predicted"/>
<dbReference type="InterPro" id="IPR051677">
    <property type="entry name" value="AfsR-DnrI-RedD_regulator"/>
</dbReference>
<evidence type="ECO:0000259" key="6">
    <source>
        <dbReference type="PROSITE" id="PS50110"/>
    </source>
</evidence>
<sequence length="312" mass="36620">MKVIIVDDEYYALRNLKSKLEKMADVEVVAMYEDPAIALEELGSMQPDLAFLDIEMPEIDGITLLGMMFKKRPEMDFVFTSAHHAYVSDTLETKALDFLVKPVKFEQLYVTLEKIKKIRSKSSMGHNIEITCFGDFSIFIDGKLIDDNWRTKKTEELLAYLLCMNGKYVSRERIIHDLWPDLEIDKGYANLYTTQYNLKKRFNAFGIHHLIKSRLGNIWLNIEDIKVDLLEFDQFSKSYHADKSKMEMLEQMVELYKGMLFENKLYSWTLSIQQPYEVKFDNALNSLIQFHKGNGDEKKAEYYEMKKNALKE</sequence>
<feature type="modified residue" description="4-aspartylphosphate" evidence="5">
    <location>
        <position position="53"/>
    </location>
</feature>
<dbReference type="OrthoDB" id="3190595at2"/>
<evidence type="ECO:0000256" key="2">
    <source>
        <dbReference type="ARBA" id="ARBA00023015"/>
    </source>
</evidence>
<keyword evidence="4" id="KW-0804">Transcription</keyword>
<dbReference type="SMART" id="SM00448">
    <property type="entry name" value="REC"/>
    <property type="match status" value="1"/>
</dbReference>
<dbReference type="PANTHER" id="PTHR35807">
    <property type="entry name" value="TRANSCRIPTIONAL REGULATOR REDD-RELATED"/>
    <property type="match status" value="1"/>
</dbReference>
<dbReference type="GO" id="GO:0003677">
    <property type="term" value="F:DNA binding"/>
    <property type="evidence" value="ECO:0007669"/>
    <property type="project" value="UniProtKB-KW"/>
</dbReference>
<keyword evidence="8" id="KW-1185">Reference proteome</keyword>
<evidence type="ECO:0000256" key="1">
    <source>
        <dbReference type="ARBA" id="ARBA00023012"/>
    </source>
</evidence>
<evidence type="ECO:0000256" key="4">
    <source>
        <dbReference type="ARBA" id="ARBA00023163"/>
    </source>
</evidence>
<dbReference type="Pfam" id="PF00072">
    <property type="entry name" value="Response_reg"/>
    <property type="match status" value="1"/>
</dbReference>
<dbReference type="SUPFAM" id="SSF46894">
    <property type="entry name" value="C-terminal effector domain of the bipartite response regulators"/>
    <property type="match status" value="1"/>
</dbReference>
<dbReference type="GO" id="GO:0000160">
    <property type="term" value="P:phosphorelay signal transduction system"/>
    <property type="evidence" value="ECO:0007669"/>
    <property type="project" value="UniProtKB-KW"/>
</dbReference>
<evidence type="ECO:0000313" key="7">
    <source>
        <dbReference type="EMBL" id="REK76008.1"/>
    </source>
</evidence>
<reference evidence="7 8" key="1">
    <citation type="submission" date="2018-08" db="EMBL/GenBank/DDBJ databases">
        <title>Paenibacillus sp. M4BSY-1, whole genome shotgun sequence.</title>
        <authorList>
            <person name="Tuo L."/>
        </authorList>
    </citation>
    <scope>NUCLEOTIDE SEQUENCE [LARGE SCALE GENOMIC DNA]</scope>
    <source>
        <strain evidence="7 8">M4BSY-1</strain>
    </source>
</reference>
<keyword evidence="2" id="KW-0805">Transcription regulation</keyword>
<dbReference type="Gene3D" id="1.10.10.10">
    <property type="entry name" value="Winged helix-like DNA-binding domain superfamily/Winged helix DNA-binding domain"/>
    <property type="match status" value="1"/>
</dbReference>
<dbReference type="InterPro" id="IPR001789">
    <property type="entry name" value="Sig_transdc_resp-reg_receiver"/>
</dbReference>
<dbReference type="Proteomes" id="UP000261905">
    <property type="component" value="Unassembled WGS sequence"/>
</dbReference>
<keyword evidence="3" id="KW-0238">DNA-binding</keyword>